<sequence length="281" mass="32371">MKIYFCLFLCIFFLTSIPVCSSNNISEIDFEIIYIKHSIFLHRFSELLNILIAQRIHLSGQKSAVDYESRSVYHSGVVTKHENHSVCNITQTCKSAQWDSSHYGSRFFWIRPRDFSHTGQHHSWIYVIGTDTVFAQFDCHRSSYLIHGSFRRTICRMIGYGSLRYVYNRSFDASINHPCSVTSKNDSITATPALLTKPCTGPMSYIFLYVSSQFETSQNICLQHPLPSLPPRKQMNPNLPIALAMNCSIINVYLSLKDIRIMAGVLKFEPHFKIYQKLESE</sequence>
<accession>A0A6G0T1T5</accession>
<keyword evidence="1" id="KW-0732">Signal</keyword>
<keyword evidence="3" id="KW-1185">Reference proteome</keyword>
<feature type="chain" id="PRO_5026083731" evidence="1">
    <location>
        <begin position="23"/>
        <end position="281"/>
    </location>
</feature>
<proteinExistence type="predicted"/>
<protein>
    <submittedName>
        <fullName evidence="2">Uncharacterized protein</fullName>
    </submittedName>
</protein>
<reference evidence="2 3" key="1">
    <citation type="submission" date="2019-08" db="EMBL/GenBank/DDBJ databases">
        <title>The genome of the soybean aphid Biotype 1, its phylome, world population structure and adaptation to the North American continent.</title>
        <authorList>
            <person name="Giordano R."/>
            <person name="Donthu R.K."/>
            <person name="Hernandez A.G."/>
            <person name="Wright C.L."/>
            <person name="Zimin A.V."/>
        </authorList>
    </citation>
    <scope>NUCLEOTIDE SEQUENCE [LARGE SCALE GENOMIC DNA]</scope>
    <source>
        <tissue evidence="2">Whole aphids</tissue>
    </source>
</reference>
<evidence type="ECO:0000256" key="1">
    <source>
        <dbReference type="SAM" id="SignalP"/>
    </source>
</evidence>
<dbReference type="AlphaFoldDB" id="A0A6G0T1T5"/>
<evidence type="ECO:0000313" key="2">
    <source>
        <dbReference type="EMBL" id="KAE9524593.1"/>
    </source>
</evidence>
<evidence type="ECO:0000313" key="3">
    <source>
        <dbReference type="Proteomes" id="UP000475862"/>
    </source>
</evidence>
<gene>
    <name evidence="2" type="ORF">AGLY_014643</name>
</gene>
<dbReference type="EMBL" id="VYZN01000065">
    <property type="protein sequence ID" value="KAE9524593.1"/>
    <property type="molecule type" value="Genomic_DNA"/>
</dbReference>
<name>A0A6G0T1T5_APHGL</name>
<organism evidence="2 3">
    <name type="scientific">Aphis glycines</name>
    <name type="common">Soybean aphid</name>
    <dbReference type="NCBI Taxonomy" id="307491"/>
    <lineage>
        <taxon>Eukaryota</taxon>
        <taxon>Metazoa</taxon>
        <taxon>Ecdysozoa</taxon>
        <taxon>Arthropoda</taxon>
        <taxon>Hexapoda</taxon>
        <taxon>Insecta</taxon>
        <taxon>Pterygota</taxon>
        <taxon>Neoptera</taxon>
        <taxon>Paraneoptera</taxon>
        <taxon>Hemiptera</taxon>
        <taxon>Sternorrhyncha</taxon>
        <taxon>Aphidomorpha</taxon>
        <taxon>Aphidoidea</taxon>
        <taxon>Aphididae</taxon>
        <taxon>Aphidini</taxon>
        <taxon>Aphis</taxon>
        <taxon>Aphis</taxon>
    </lineage>
</organism>
<dbReference type="Proteomes" id="UP000475862">
    <property type="component" value="Unassembled WGS sequence"/>
</dbReference>
<comment type="caution">
    <text evidence="2">The sequence shown here is derived from an EMBL/GenBank/DDBJ whole genome shotgun (WGS) entry which is preliminary data.</text>
</comment>
<feature type="signal peptide" evidence="1">
    <location>
        <begin position="1"/>
        <end position="22"/>
    </location>
</feature>